<sequence>MSNLFIEKCEELLPECECKYSDIYWKSATLTCYDVSDFEAFNDILRNIPVFEGRLYFSITLYGNAVLPKGFLSRLFVSDLTVDDFQTQRVEEGAFDGVLYLRQITLRKSSMKEIPDFRAIRHSLQILQLDNSRLTQLQGDNLKNLTCLWKLSFVNNSIAHVAEDVFQVRTPLPPPVSSFSFCLEASKLPSALSCAFSSVPTMQTDLPPPLCRLHKLIFLLLVCCTDSFYPSLLIENRGTEGVKDFDISHNLLTFLPPRLFKSCRGLREVRLSYNQLLHVDHLFFGTNLEVKKSIASTRFPNSWEPRFL</sequence>
<dbReference type="PANTHER" id="PTHR24373">
    <property type="entry name" value="SLIT RELATED LEUCINE-RICH REPEAT NEURONAL PROTEIN"/>
    <property type="match status" value="1"/>
</dbReference>
<dbReference type="Proteomes" id="UP001054837">
    <property type="component" value="Unassembled WGS sequence"/>
</dbReference>
<dbReference type="InterPro" id="IPR032675">
    <property type="entry name" value="LRR_dom_sf"/>
</dbReference>
<organism evidence="2 3">
    <name type="scientific">Caerostris darwini</name>
    <dbReference type="NCBI Taxonomy" id="1538125"/>
    <lineage>
        <taxon>Eukaryota</taxon>
        <taxon>Metazoa</taxon>
        <taxon>Ecdysozoa</taxon>
        <taxon>Arthropoda</taxon>
        <taxon>Chelicerata</taxon>
        <taxon>Arachnida</taxon>
        <taxon>Araneae</taxon>
        <taxon>Araneomorphae</taxon>
        <taxon>Entelegynae</taxon>
        <taxon>Araneoidea</taxon>
        <taxon>Araneidae</taxon>
        <taxon>Caerostris</taxon>
    </lineage>
</organism>
<evidence type="ECO:0008006" key="4">
    <source>
        <dbReference type="Google" id="ProtNLM"/>
    </source>
</evidence>
<keyword evidence="3" id="KW-1185">Reference proteome</keyword>
<dbReference type="EMBL" id="BPLQ01007293">
    <property type="protein sequence ID" value="GIY29256.1"/>
    <property type="molecule type" value="Genomic_DNA"/>
</dbReference>
<evidence type="ECO:0000256" key="1">
    <source>
        <dbReference type="ARBA" id="ARBA00022729"/>
    </source>
</evidence>
<dbReference type="SUPFAM" id="SSF52058">
    <property type="entry name" value="L domain-like"/>
    <property type="match status" value="1"/>
</dbReference>
<evidence type="ECO:0000313" key="2">
    <source>
        <dbReference type="EMBL" id="GIY29256.1"/>
    </source>
</evidence>
<keyword evidence="1" id="KW-0732">Signal</keyword>
<reference evidence="2 3" key="1">
    <citation type="submission" date="2021-06" db="EMBL/GenBank/DDBJ databases">
        <title>Caerostris darwini draft genome.</title>
        <authorList>
            <person name="Kono N."/>
            <person name="Arakawa K."/>
        </authorList>
    </citation>
    <scope>NUCLEOTIDE SEQUENCE [LARGE SCALE GENOMIC DNA]</scope>
</reference>
<proteinExistence type="predicted"/>
<evidence type="ECO:0000313" key="3">
    <source>
        <dbReference type="Proteomes" id="UP001054837"/>
    </source>
</evidence>
<gene>
    <name evidence="2" type="primary">AVEN_203886_1</name>
    <name evidence="2" type="ORF">CDAR_254031</name>
</gene>
<dbReference type="AlphaFoldDB" id="A0AAV4S851"/>
<dbReference type="Gene3D" id="3.80.10.10">
    <property type="entry name" value="Ribonuclease Inhibitor"/>
    <property type="match status" value="1"/>
</dbReference>
<dbReference type="InterPro" id="IPR050328">
    <property type="entry name" value="Dev_Immune_Receptor"/>
</dbReference>
<comment type="caution">
    <text evidence="2">The sequence shown here is derived from an EMBL/GenBank/DDBJ whole genome shotgun (WGS) entry which is preliminary data.</text>
</comment>
<dbReference type="PANTHER" id="PTHR24373:SF275">
    <property type="entry name" value="TIR DOMAIN-CONTAINING PROTEIN"/>
    <property type="match status" value="1"/>
</dbReference>
<protein>
    <recommendedName>
        <fullName evidence="4">Toll-like receptor 2</fullName>
    </recommendedName>
</protein>
<accession>A0AAV4S851</accession>
<name>A0AAV4S851_9ARAC</name>